<dbReference type="InterPro" id="IPR008920">
    <property type="entry name" value="TF_FadR/GntR_C"/>
</dbReference>
<accession>A0ABU5T905</accession>
<evidence type="ECO:0000259" key="4">
    <source>
        <dbReference type="PROSITE" id="PS50949"/>
    </source>
</evidence>
<dbReference type="InterPro" id="IPR000524">
    <property type="entry name" value="Tscrpt_reg_HTH_GntR"/>
</dbReference>
<dbReference type="InterPro" id="IPR036388">
    <property type="entry name" value="WH-like_DNA-bd_sf"/>
</dbReference>
<comment type="caution">
    <text evidence="5">The sequence shown here is derived from an EMBL/GenBank/DDBJ whole genome shotgun (WGS) entry which is preliminary data.</text>
</comment>
<dbReference type="Pfam" id="PF00392">
    <property type="entry name" value="GntR"/>
    <property type="match status" value="1"/>
</dbReference>
<dbReference type="PANTHER" id="PTHR43537">
    <property type="entry name" value="TRANSCRIPTIONAL REGULATOR, GNTR FAMILY"/>
    <property type="match status" value="1"/>
</dbReference>
<dbReference type="Proteomes" id="UP001304769">
    <property type="component" value="Unassembled WGS sequence"/>
</dbReference>
<dbReference type="SMART" id="SM00345">
    <property type="entry name" value="HTH_GNTR"/>
    <property type="match status" value="1"/>
</dbReference>
<dbReference type="Gene3D" id="1.20.120.530">
    <property type="entry name" value="GntR ligand-binding domain-like"/>
    <property type="match status" value="1"/>
</dbReference>
<dbReference type="PROSITE" id="PS50949">
    <property type="entry name" value="HTH_GNTR"/>
    <property type="match status" value="1"/>
</dbReference>
<dbReference type="SUPFAM" id="SSF48008">
    <property type="entry name" value="GntR ligand-binding domain-like"/>
    <property type="match status" value="1"/>
</dbReference>
<dbReference type="RefSeq" id="WP_323280036.1">
    <property type="nucleotide sequence ID" value="NZ_JAYGGQ010000012.1"/>
</dbReference>
<protein>
    <submittedName>
        <fullName evidence="5">GntR family transcriptional regulator</fullName>
    </submittedName>
</protein>
<evidence type="ECO:0000313" key="5">
    <source>
        <dbReference type="EMBL" id="MEA5456148.1"/>
    </source>
</evidence>
<dbReference type="Pfam" id="PF07729">
    <property type="entry name" value="FCD"/>
    <property type="match status" value="1"/>
</dbReference>
<keyword evidence="3" id="KW-0804">Transcription</keyword>
<evidence type="ECO:0000313" key="6">
    <source>
        <dbReference type="Proteomes" id="UP001304769"/>
    </source>
</evidence>
<keyword evidence="2" id="KW-0238">DNA-binding</keyword>
<dbReference type="SUPFAM" id="SSF46785">
    <property type="entry name" value="Winged helix' DNA-binding domain"/>
    <property type="match status" value="1"/>
</dbReference>
<sequence>MPALSGGPRPANRQLLADYVYQELLSSLMDGRLEPGSGIGIDRMAAELEVSQTPIREALARLEATGLVRREALKGYRVAPLFTAEELGELMDARAVIEPAIAERACAHVTPELRAELEKAVDDLRGAPTGPTFAEYGAYWEADERFHRLIAASAHNRFLLNAYNALGGQVQRFRFFGNLGVTDAEHAIAEHTEILAAFESGDPSRARAAMAAHIDHVRDRAVKDAGSSPRS</sequence>
<keyword evidence="1" id="KW-0805">Transcription regulation</keyword>
<organism evidence="5 6">
    <name type="scientific">Sinomonas terricola</name>
    <dbReference type="NCBI Taxonomy" id="3110330"/>
    <lineage>
        <taxon>Bacteria</taxon>
        <taxon>Bacillati</taxon>
        <taxon>Actinomycetota</taxon>
        <taxon>Actinomycetes</taxon>
        <taxon>Micrococcales</taxon>
        <taxon>Micrococcaceae</taxon>
        <taxon>Sinomonas</taxon>
    </lineage>
</organism>
<gene>
    <name evidence="5" type="ORF">SPF06_15540</name>
</gene>
<feature type="domain" description="HTH gntR-type" evidence="4">
    <location>
        <begin position="14"/>
        <end position="81"/>
    </location>
</feature>
<dbReference type="EMBL" id="JAYGGQ010000012">
    <property type="protein sequence ID" value="MEA5456148.1"/>
    <property type="molecule type" value="Genomic_DNA"/>
</dbReference>
<dbReference type="InterPro" id="IPR036390">
    <property type="entry name" value="WH_DNA-bd_sf"/>
</dbReference>
<evidence type="ECO:0000256" key="3">
    <source>
        <dbReference type="ARBA" id="ARBA00023163"/>
    </source>
</evidence>
<dbReference type="Gene3D" id="1.10.10.10">
    <property type="entry name" value="Winged helix-like DNA-binding domain superfamily/Winged helix DNA-binding domain"/>
    <property type="match status" value="1"/>
</dbReference>
<proteinExistence type="predicted"/>
<evidence type="ECO:0000256" key="2">
    <source>
        <dbReference type="ARBA" id="ARBA00023125"/>
    </source>
</evidence>
<dbReference type="SMART" id="SM00895">
    <property type="entry name" value="FCD"/>
    <property type="match status" value="1"/>
</dbReference>
<name>A0ABU5T905_9MICC</name>
<dbReference type="PANTHER" id="PTHR43537:SF24">
    <property type="entry name" value="GLUCONATE OPERON TRANSCRIPTIONAL REPRESSOR"/>
    <property type="match status" value="1"/>
</dbReference>
<dbReference type="InterPro" id="IPR011711">
    <property type="entry name" value="GntR_C"/>
</dbReference>
<evidence type="ECO:0000256" key="1">
    <source>
        <dbReference type="ARBA" id="ARBA00023015"/>
    </source>
</evidence>
<reference evidence="5 6" key="1">
    <citation type="submission" date="2023-12" db="EMBL/GenBank/DDBJ databases">
        <title>Sinomonas terricola sp. nov, isolated from litchi orchard soil in Guangdong, PR China.</title>
        <authorList>
            <person name="Jiaxin W."/>
            <person name="Yang Z."/>
            <person name="Honghui Z."/>
        </authorList>
    </citation>
    <scope>NUCLEOTIDE SEQUENCE [LARGE SCALE GENOMIC DNA]</scope>
    <source>
        <strain evidence="5 6">JGH33</strain>
    </source>
</reference>
<keyword evidence="6" id="KW-1185">Reference proteome</keyword>